<dbReference type="InterPro" id="IPR002067">
    <property type="entry name" value="MCP"/>
</dbReference>
<evidence type="ECO:0000256" key="2">
    <source>
        <dbReference type="ARBA" id="ARBA00006375"/>
    </source>
</evidence>
<evidence type="ECO:0000256" key="4">
    <source>
        <dbReference type="ARBA" id="ARBA00022692"/>
    </source>
</evidence>
<evidence type="ECO:0000256" key="3">
    <source>
        <dbReference type="ARBA" id="ARBA00022448"/>
    </source>
</evidence>
<evidence type="ECO:0000256" key="5">
    <source>
        <dbReference type="ARBA" id="ARBA00022737"/>
    </source>
</evidence>
<gene>
    <name evidence="10" type="ORF">FVE85_0828</name>
</gene>
<evidence type="ECO:0000313" key="10">
    <source>
        <dbReference type="EMBL" id="KAA8497099.1"/>
    </source>
</evidence>
<feature type="repeat" description="Solcar" evidence="8">
    <location>
        <begin position="131"/>
        <end position="218"/>
    </location>
</feature>
<dbReference type="PROSITE" id="PS50920">
    <property type="entry name" value="SOLCAR"/>
    <property type="match status" value="3"/>
</dbReference>
<dbReference type="EMBL" id="VRMN01000002">
    <property type="protein sequence ID" value="KAA8497099.1"/>
    <property type="molecule type" value="Genomic_DNA"/>
</dbReference>
<dbReference type="OMA" id="TTRFGAY"/>
<evidence type="ECO:0000256" key="8">
    <source>
        <dbReference type="PROSITE-ProRule" id="PRU00282"/>
    </source>
</evidence>
<comment type="subcellular location">
    <subcellularLocation>
        <location evidence="1">Membrane</location>
        <topology evidence="1">Multi-pass membrane protein</topology>
    </subcellularLocation>
</comment>
<dbReference type="InterPro" id="IPR050391">
    <property type="entry name" value="Mito_Metabolite_Transporter"/>
</dbReference>
<evidence type="ECO:0000256" key="7">
    <source>
        <dbReference type="ARBA" id="ARBA00023136"/>
    </source>
</evidence>
<organism evidence="10 11">
    <name type="scientific">Porphyridium purpureum</name>
    <name type="common">Red alga</name>
    <name type="synonym">Porphyridium cruentum</name>
    <dbReference type="NCBI Taxonomy" id="35688"/>
    <lineage>
        <taxon>Eukaryota</taxon>
        <taxon>Rhodophyta</taxon>
        <taxon>Bangiophyceae</taxon>
        <taxon>Porphyridiales</taxon>
        <taxon>Porphyridiaceae</taxon>
        <taxon>Porphyridium</taxon>
    </lineage>
</organism>
<dbReference type="Pfam" id="PF00153">
    <property type="entry name" value="Mito_carr"/>
    <property type="match status" value="3"/>
</dbReference>
<name>A0A5J4YZQ0_PORPP</name>
<accession>A0A5J4YZQ0</accession>
<dbReference type="Proteomes" id="UP000324585">
    <property type="component" value="Unassembled WGS sequence"/>
</dbReference>
<feature type="repeat" description="Solcar" evidence="8">
    <location>
        <begin position="228"/>
        <end position="315"/>
    </location>
</feature>
<dbReference type="OrthoDB" id="448427at2759"/>
<dbReference type="AlphaFoldDB" id="A0A5J4YZQ0"/>
<dbReference type="InterPro" id="IPR023395">
    <property type="entry name" value="MCP_dom_sf"/>
</dbReference>
<reference evidence="11" key="1">
    <citation type="journal article" date="2019" name="Nat. Commun.">
        <title>Expansion of phycobilisome linker gene families in mesophilic red algae.</title>
        <authorList>
            <person name="Lee J."/>
            <person name="Kim D."/>
            <person name="Bhattacharya D."/>
            <person name="Yoon H.S."/>
        </authorList>
    </citation>
    <scope>NUCLEOTIDE SEQUENCE [LARGE SCALE GENOMIC DNA]</scope>
    <source>
        <strain evidence="11">CCMP 1328</strain>
    </source>
</reference>
<dbReference type="PRINTS" id="PR00926">
    <property type="entry name" value="MITOCARRIER"/>
</dbReference>
<evidence type="ECO:0000256" key="1">
    <source>
        <dbReference type="ARBA" id="ARBA00004141"/>
    </source>
</evidence>
<protein>
    <submittedName>
        <fullName evidence="10">Mitochondrial substrate carrier family protein ucpB</fullName>
    </submittedName>
</protein>
<comment type="similarity">
    <text evidence="2 9">Belongs to the mitochondrial carrier (TC 2.A.29) family.</text>
</comment>
<keyword evidence="6" id="KW-1133">Transmembrane helix</keyword>
<dbReference type="SUPFAM" id="SSF103506">
    <property type="entry name" value="Mitochondrial carrier"/>
    <property type="match status" value="1"/>
</dbReference>
<evidence type="ECO:0000313" key="11">
    <source>
        <dbReference type="Proteomes" id="UP000324585"/>
    </source>
</evidence>
<evidence type="ECO:0000256" key="9">
    <source>
        <dbReference type="RuleBase" id="RU000488"/>
    </source>
</evidence>
<feature type="repeat" description="Solcar" evidence="8">
    <location>
        <begin position="10"/>
        <end position="108"/>
    </location>
</feature>
<evidence type="ECO:0000256" key="6">
    <source>
        <dbReference type="ARBA" id="ARBA00022989"/>
    </source>
</evidence>
<dbReference type="Gene3D" id="1.50.40.10">
    <property type="entry name" value="Mitochondrial carrier domain"/>
    <property type="match status" value="1"/>
</dbReference>
<dbReference type="GO" id="GO:0016020">
    <property type="term" value="C:membrane"/>
    <property type="evidence" value="ECO:0007669"/>
    <property type="project" value="UniProtKB-SubCell"/>
</dbReference>
<keyword evidence="3 9" id="KW-0813">Transport</keyword>
<keyword evidence="11" id="KW-1185">Reference proteome</keyword>
<keyword evidence="4 8" id="KW-0812">Transmembrane</keyword>
<dbReference type="InterPro" id="IPR018108">
    <property type="entry name" value="MCP_transmembrane"/>
</dbReference>
<keyword evidence="7 8" id="KW-0472">Membrane</keyword>
<dbReference type="PANTHER" id="PTHR45618">
    <property type="entry name" value="MITOCHONDRIAL DICARBOXYLATE CARRIER-RELATED"/>
    <property type="match status" value="1"/>
</dbReference>
<comment type="caution">
    <text evidence="10">The sequence shown here is derived from an EMBL/GenBank/DDBJ whole genome shotgun (WGS) entry which is preliminary data.</text>
</comment>
<dbReference type="GO" id="GO:0055085">
    <property type="term" value="P:transmembrane transport"/>
    <property type="evidence" value="ECO:0007669"/>
    <property type="project" value="InterPro"/>
</dbReference>
<keyword evidence="5" id="KW-0677">Repeat</keyword>
<sequence>MASNSASGHISLWQHFVLGGTAAGISTIFTNPIDVVKVRLQMQRNQCGHVAVKQQPVSNAKMGMWRTAVSMVREEGMLSLWAGMGPALYRTATYSATRIGLYNPIRDALMVQWSSTDSKESPESAAQAGAHGFAIKCASGILSGAIGALCGNPFELVKVRMQAGMQSGFVYRSTFHALASIRAEDGVRGFYKGVGPAIVRASLLTASQLASYDEAKTIASRMLGLDRSSLQVNFTAAMLAGIATTAVTSPADVVKTRMMNARGLEQQYRSSWDCISRITAQEGPAVLFKGFVPSYVRLGPQTVISLLVYDQLRTLLGWSQL</sequence>
<proteinExistence type="inferred from homology"/>